<gene>
    <name evidence="4" type="ORF">ACFOW6_05670</name>
</gene>
<dbReference type="InterPro" id="IPR050921">
    <property type="entry name" value="T4SS_GSP_E_ATPase"/>
</dbReference>
<dbReference type="PANTHER" id="PTHR30486:SF15">
    <property type="entry name" value="TYPE II_IV SECRETION SYSTEM ATPASE"/>
    <property type="match status" value="1"/>
</dbReference>
<dbReference type="RefSeq" id="WP_382421369.1">
    <property type="nucleotide sequence ID" value="NZ_JBHSCW010000003.1"/>
</dbReference>
<dbReference type="Proteomes" id="UP001595799">
    <property type="component" value="Unassembled WGS sequence"/>
</dbReference>
<evidence type="ECO:0000313" key="4">
    <source>
        <dbReference type="EMBL" id="MFC4351027.1"/>
    </source>
</evidence>
<accession>A0ABV8UJR2</accession>
<comment type="similarity">
    <text evidence="1">Belongs to the GSP E family.</text>
</comment>
<dbReference type="Gene3D" id="3.30.450.380">
    <property type="match status" value="1"/>
</dbReference>
<dbReference type="Gene3D" id="3.40.50.300">
    <property type="entry name" value="P-loop containing nucleotide triphosphate hydrolases"/>
    <property type="match status" value="1"/>
</dbReference>
<evidence type="ECO:0000256" key="2">
    <source>
        <dbReference type="SAM" id="MobiDB-lite"/>
    </source>
</evidence>
<dbReference type="SUPFAM" id="SSF52540">
    <property type="entry name" value="P-loop containing nucleoside triphosphate hydrolases"/>
    <property type="match status" value="1"/>
</dbReference>
<feature type="compositionally biased region" description="Pro residues" evidence="2">
    <location>
        <begin position="1"/>
        <end position="10"/>
    </location>
</feature>
<feature type="region of interest" description="Disordered" evidence="2">
    <location>
        <begin position="1"/>
        <end position="50"/>
    </location>
</feature>
<evidence type="ECO:0000259" key="3">
    <source>
        <dbReference type="Pfam" id="PF00437"/>
    </source>
</evidence>
<comment type="caution">
    <text evidence="4">The sequence shown here is derived from an EMBL/GenBank/DDBJ whole genome shotgun (WGS) entry which is preliminary data.</text>
</comment>
<proteinExistence type="inferred from homology"/>
<evidence type="ECO:0000256" key="1">
    <source>
        <dbReference type="ARBA" id="ARBA00006611"/>
    </source>
</evidence>
<keyword evidence="5" id="KW-1185">Reference proteome</keyword>
<dbReference type="CDD" id="cd01130">
    <property type="entry name" value="VirB11-like_ATPase"/>
    <property type="match status" value="1"/>
</dbReference>
<dbReference type="Pfam" id="PF00437">
    <property type="entry name" value="T2SSE"/>
    <property type="match status" value="1"/>
</dbReference>
<feature type="domain" description="Bacterial type II secretion system protein E" evidence="3">
    <location>
        <begin position="113"/>
        <end position="390"/>
    </location>
</feature>
<organism evidence="4 5">
    <name type="scientific">Fodinicurvata halophila</name>
    <dbReference type="NCBI Taxonomy" id="1419723"/>
    <lineage>
        <taxon>Bacteria</taxon>
        <taxon>Pseudomonadati</taxon>
        <taxon>Pseudomonadota</taxon>
        <taxon>Alphaproteobacteria</taxon>
        <taxon>Rhodospirillales</taxon>
        <taxon>Rhodovibrionaceae</taxon>
        <taxon>Fodinicurvata</taxon>
    </lineage>
</organism>
<dbReference type="EMBL" id="JBHSCW010000003">
    <property type="protein sequence ID" value="MFC4351027.1"/>
    <property type="molecule type" value="Genomic_DNA"/>
</dbReference>
<name>A0ABV8UJR2_9PROT</name>
<evidence type="ECO:0000313" key="5">
    <source>
        <dbReference type="Proteomes" id="UP001595799"/>
    </source>
</evidence>
<dbReference type="PANTHER" id="PTHR30486">
    <property type="entry name" value="TWITCHING MOTILITY PROTEIN PILT"/>
    <property type="match status" value="1"/>
</dbReference>
<sequence length="463" mass="51003">MEPESPPPATDPSLSESSPLVPPASVQASPAAAVMEDEPSEGRHSGRLKSVRQTIGKKVYQTIDFDAAVHLDREALAREIGKMVADISVEDGYRLTAAEQKEVADALVDDMVGLGPLEDLLEDETVTDIMVNGPSQVYVERNGKLVLTPITFRDEAHATAIAQRIAYNIGRRVDEASPMVDARLMDGSRVNIILPPLAIDGCSISIRKFAKRKITLDDMIRQDNISEKLGRLLQVAAACRLNIIVSGGTGSGKTTLLNALSRLIDPQERIVTIEDAAEIQLQQPHVVRLETRPPNVEGRGEITMRSLLKNSLRMRPDRIIVGEVRGEETLDMLQAMNTGHDGSMSTIHANTPRDALTRIENMVMSSSMQLPSKAIRAQISSAVDLIVQIERMRDGKRRVTNVSELIGMEGDIITLQELFRFQYEGEARDGQLMGRFVSSEVRPRFIEQAGYYGLEDAVLWAMT</sequence>
<feature type="compositionally biased region" description="Low complexity" evidence="2">
    <location>
        <begin position="12"/>
        <end position="34"/>
    </location>
</feature>
<dbReference type="InterPro" id="IPR001482">
    <property type="entry name" value="T2SS/T4SS_dom"/>
</dbReference>
<dbReference type="InterPro" id="IPR027417">
    <property type="entry name" value="P-loop_NTPase"/>
</dbReference>
<protein>
    <submittedName>
        <fullName evidence="4">CpaF family protein</fullName>
    </submittedName>
</protein>
<reference evidence="5" key="1">
    <citation type="journal article" date="2019" name="Int. J. Syst. Evol. Microbiol.">
        <title>The Global Catalogue of Microorganisms (GCM) 10K type strain sequencing project: providing services to taxonomists for standard genome sequencing and annotation.</title>
        <authorList>
            <consortium name="The Broad Institute Genomics Platform"/>
            <consortium name="The Broad Institute Genome Sequencing Center for Infectious Disease"/>
            <person name="Wu L."/>
            <person name="Ma J."/>
        </authorList>
    </citation>
    <scope>NUCLEOTIDE SEQUENCE [LARGE SCALE GENOMIC DNA]</scope>
    <source>
        <strain evidence="5">CECT 8472</strain>
    </source>
</reference>